<feature type="domain" description="GFO/IDH/MocA-like oxidoreductase" evidence="3">
    <location>
        <begin position="140"/>
        <end position="274"/>
    </location>
</feature>
<evidence type="ECO:0000313" key="4">
    <source>
        <dbReference type="EMBL" id="GIP55401.1"/>
    </source>
</evidence>
<dbReference type="InterPro" id="IPR036291">
    <property type="entry name" value="NAD(P)-bd_dom_sf"/>
</dbReference>
<dbReference type="Gene3D" id="3.40.50.720">
    <property type="entry name" value="NAD(P)-binding Rossmann-like Domain"/>
    <property type="match status" value="1"/>
</dbReference>
<dbReference type="Pfam" id="PF01408">
    <property type="entry name" value="GFO_IDH_MocA"/>
    <property type="match status" value="1"/>
</dbReference>
<dbReference type="SUPFAM" id="SSF51735">
    <property type="entry name" value="NAD(P)-binding Rossmann-fold domains"/>
    <property type="match status" value="1"/>
</dbReference>
<evidence type="ECO:0000256" key="1">
    <source>
        <dbReference type="ARBA" id="ARBA00023002"/>
    </source>
</evidence>
<comment type="caution">
    <text evidence="4">The sequence shown here is derived from an EMBL/GenBank/DDBJ whole genome shotgun (WGS) entry which is preliminary data.</text>
</comment>
<dbReference type="InterPro" id="IPR055170">
    <property type="entry name" value="GFO_IDH_MocA-like_dom"/>
</dbReference>
<name>A0ABQ4MHD8_9BACL</name>
<dbReference type="Proteomes" id="UP000679992">
    <property type="component" value="Unassembled WGS sequence"/>
</dbReference>
<evidence type="ECO:0000313" key="5">
    <source>
        <dbReference type="Proteomes" id="UP000679992"/>
    </source>
</evidence>
<proteinExistence type="predicted"/>
<dbReference type="PANTHER" id="PTHR43818:SF11">
    <property type="entry name" value="BCDNA.GH03377"/>
    <property type="match status" value="1"/>
</dbReference>
<gene>
    <name evidence="4" type="ORF">J42TS3_44360</name>
</gene>
<organism evidence="4 5">
    <name type="scientific">Paenibacillus vini</name>
    <dbReference type="NCBI Taxonomy" id="1476024"/>
    <lineage>
        <taxon>Bacteria</taxon>
        <taxon>Bacillati</taxon>
        <taxon>Bacillota</taxon>
        <taxon>Bacilli</taxon>
        <taxon>Bacillales</taxon>
        <taxon>Paenibacillaceae</taxon>
        <taxon>Paenibacillus</taxon>
    </lineage>
</organism>
<reference evidence="4 5" key="1">
    <citation type="submission" date="2021-03" db="EMBL/GenBank/DDBJ databases">
        <title>Antimicrobial resistance genes in bacteria isolated from Japanese honey, and their potential for conferring macrolide and lincosamide resistance in the American foulbrood pathogen Paenibacillus larvae.</title>
        <authorList>
            <person name="Okamoto M."/>
            <person name="Kumagai M."/>
            <person name="Kanamori H."/>
            <person name="Takamatsu D."/>
        </authorList>
    </citation>
    <scope>NUCLEOTIDE SEQUENCE [LARGE SCALE GENOMIC DNA]</scope>
    <source>
        <strain evidence="4 5">J42TS3</strain>
    </source>
</reference>
<keyword evidence="5" id="KW-1185">Reference proteome</keyword>
<evidence type="ECO:0000259" key="3">
    <source>
        <dbReference type="Pfam" id="PF22725"/>
    </source>
</evidence>
<dbReference type="Pfam" id="PF22725">
    <property type="entry name" value="GFO_IDH_MocA_C3"/>
    <property type="match status" value="1"/>
</dbReference>
<sequence length="376" mass="40670">MTHKGMEPVMEKIKVGIIGCGKISGIYMENCPKFEVLDLVACADLDLNRAREQAALYSIPRACTTEELLADPEIGIVINLTIPAVHAEVSLQALRAGKHVYVEKPLTVSLEEGRQVLEEAQARGLLVGSAPETFFGAGIQTALGLIEDGVIGRPVSATAFMMSRGHEHWHPDPEFYYAPGGGPMFDMGPYYLTALVQLLGPIARIAGITGKALPERTITSEKKYGSRVPVEVPTHVAGTLEFESGAIASLITSFDIFGGSSLPPIEIHGTEGSLLVPDPNTFGGPVKYRRTGEADWTEQPLLPGYEDNSRGIGPADMAYALLRGRKHRANGELAYHVLEAMWAFHHSSDSGHYHEMKSRCTRPAALPAGLKPYTLD</sequence>
<keyword evidence="1" id="KW-0560">Oxidoreductase</keyword>
<dbReference type="Gene3D" id="3.30.360.10">
    <property type="entry name" value="Dihydrodipicolinate Reductase, domain 2"/>
    <property type="match status" value="1"/>
</dbReference>
<dbReference type="EMBL" id="BOSL01000018">
    <property type="protein sequence ID" value="GIP55401.1"/>
    <property type="molecule type" value="Genomic_DNA"/>
</dbReference>
<dbReference type="SUPFAM" id="SSF55347">
    <property type="entry name" value="Glyceraldehyde-3-phosphate dehydrogenase-like, C-terminal domain"/>
    <property type="match status" value="1"/>
</dbReference>
<evidence type="ECO:0000259" key="2">
    <source>
        <dbReference type="Pfam" id="PF01408"/>
    </source>
</evidence>
<accession>A0ABQ4MHD8</accession>
<dbReference type="InterPro" id="IPR000683">
    <property type="entry name" value="Gfo/Idh/MocA-like_OxRdtase_N"/>
</dbReference>
<dbReference type="InterPro" id="IPR050463">
    <property type="entry name" value="Gfo/Idh/MocA_oxidrdct_glycsds"/>
</dbReference>
<feature type="domain" description="Gfo/Idh/MocA-like oxidoreductase N-terminal" evidence="2">
    <location>
        <begin position="13"/>
        <end position="127"/>
    </location>
</feature>
<dbReference type="PANTHER" id="PTHR43818">
    <property type="entry name" value="BCDNA.GH03377"/>
    <property type="match status" value="1"/>
</dbReference>
<protein>
    <submittedName>
        <fullName evidence="4">Dehydrogenase</fullName>
    </submittedName>
</protein>